<dbReference type="SUPFAM" id="SSF54631">
    <property type="entry name" value="CBS-domain pair"/>
    <property type="match status" value="1"/>
</dbReference>
<reference evidence="10 11" key="1">
    <citation type="submission" date="2016-11" db="EMBL/GenBank/DDBJ databases">
        <authorList>
            <person name="Jaros S."/>
            <person name="Januszkiewicz K."/>
            <person name="Wedrychowicz H."/>
        </authorList>
    </citation>
    <scope>NUCLEOTIDE SEQUENCE [LARGE SCALE GENOMIC DNA]</scope>
    <source>
        <strain evidence="10 11">CGMCC 1.8863</strain>
    </source>
</reference>
<feature type="binding site" evidence="5">
    <location>
        <position position="77"/>
    </location>
    <ligand>
        <name>Zn(2+)</name>
        <dbReference type="ChEBI" id="CHEBI:29105"/>
    </ligand>
</feature>
<evidence type="ECO:0000256" key="4">
    <source>
        <dbReference type="PIRNR" id="PIRNR004692"/>
    </source>
</evidence>
<dbReference type="CDD" id="cd04604">
    <property type="entry name" value="CBS_pair_SIS_assoc"/>
    <property type="match status" value="1"/>
</dbReference>
<keyword evidence="11" id="KW-1185">Reference proteome</keyword>
<gene>
    <name evidence="10" type="ORF">SAMN04487911_102126</name>
</gene>
<dbReference type="InterPro" id="IPR046348">
    <property type="entry name" value="SIS_dom_sf"/>
</dbReference>
<dbReference type="CDD" id="cd05014">
    <property type="entry name" value="SIS_Kpsf"/>
    <property type="match status" value="1"/>
</dbReference>
<dbReference type="GO" id="GO:0097367">
    <property type="term" value="F:carbohydrate derivative binding"/>
    <property type="evidence" value="ECO:0007669"/>
    <property type="project" value="InterPro"/>
</dbReference>
<keyword evidence="2" id="KW-0677">Repeat</keyword>
<accession>A0A1M6BAP3</accession>
<dbReference type="Pfam" id="PF01380">
    <property type="entry name" value="SIS"/>
    <property type="match status" value="1"/>
</dbReference>
<dbReference type="Pfam" id="PF00571">
    <property type="entry name" value="CBS"/>
    <property type="match status" value="2"/>
</dbReference>
<sequence>MSDTKAILATAKKTIETEADAIHQLASYLNEEFSSAVECIRHSKGRVIISGIGKSAIIASKIVATLNSTGTPAIFMHAADAIHGDLGTIQNQDVVICISKSGNTPEIKVLVPLIKNGGNKLIGMTGNSESFLANQADFVLNTFVEKEACPNNLAPTSSTTAQLVMGDALAICLLELKGFDSNDFAKYHPGGALGKKLYLRVSDIASNNLIPQVDVDADVKTVIVEISEKMLGITAVLKDNKIVGVVTDGDIRRMLNKHDNISGLTAKDIMSTNPKTVATDVLAVKALELLQDKGISQLLAVEGDNYKGIVHLHNLINEGIL</sequence>
<dbReference type="AlphaFoldDB" id="A0A1M6BAP3"/>
<dbReference type="InterPro" id="IPR035474">
    <property type="entry name" value="SIS_Kpsf"/>
</dbReference>
<keyword evidence="5" id="KW-0479">Metal-binding</keyword>
<evidence type="ECO:0000256" key="1">
    <source>
        <dbReference type="ARBA" id="ARBA00008165"/>
    </source>
</evidence>
<evidence type="ECO:0000313" key="11">
    <source>
        <dbReference type="Proteomes" id="UP000184231"/>
    </source>
</evidence>
<protein>
    <submittedName>
        <fullName evidence="10">Arabinose-5-phosphate isomerase</fullName>
    </submittedName>
</protein>
<keyword evidence="3 7" id="KW-0129">CBS domain</keyword>
<dbReference type="EMBL" id="FQYX01000002">
    <property type="protein sequence ID" value="SHI45834.1"/>
    <property type="molecule type" value="Genomic_DNA"/>
</dbReference>
<feature type="domain" description="CBS" evidence="8">
    <location>
        <begin position="270"/>
        <end position="321"/>
    </location>
</feature>
<evidence type="ECO:0000259" key="9">
    <source>
        <dbReference type="PROSITE" id="PS51464"/>
    </source>
</evidence>
<dbReference type="GO" id="GO:1901135">
    <property type="term" value="P:carbohydrate derivative metabolic process"/>
    <property type="evidence" value="ECO:0007669"/>
    <property type="project" value="InterPro"/>
</dbReference>
<evidence type="ECO:0000313" key="10">
    <source>
        <dbReference type="EMBL" id="SHI45834.1"/>
    </source>
</evidence>
<proteinExistence type="inferred from homology"/>
<feature type="site" description="Catalytically relevant" evidence="6">
    <location>
        <position position="54"/>
    </location>
</feature>
<dbReference type="Proteomes" id="UP000184231">
    <property type="component" value="Unassembled WGS sequence"/>
</dbReference>
<organism evidence="10 11">
    <name type="scientific">Arenibacter nanhaiticus</name>
    <dbReference type="NCBI Taxonomy" id="558155"/>
    <lineage>
        <taxon>Bacteria</taxon>
        <taxon>Pseudomonadati</taxon>
        <taxon>Bacteroidota</taxon>
        <taxon>Flavobacteriia</taxon>
        <taxon>Flavobacteriales</taxon>
        <taxon>Flavobacteriaceae</taxon>
        <taxon>Arenibacter</taxon>
    </lineage>
</organism>
<keyword evidence="5" id="KW-0862">Zinc</keyword>
<name>A0A1M6BAP3_9FLAO</name>
<dbReference type="GO" id="GO:0019146">
    <property type="term" value="F:arabinose-5-phosphate isomerase activity"/>
    <property type="evidence" value="ECO:0007669"/>
    <property type="project" value="UniProtKB-ARBA"/>
</dbReference>
<dbReference type="InterPro" id="IPR001347">
    <property type="entry name" value="SIS_dom"/>
</dbReference>
<dbReference type="SUPFAM" id="SSF53697">
    <property type="entry name" value="SIS domain"/>
    <property type="match status" value="1"/>
</dbReference>
<evidence type="ECO:0000259" key="8">
    <source>
        <dbReference type="PROSITE" id="PS51371"/>
    </source>
</evidence>
<keyword evidence="10" id="KW-0413">Isomerase</keyword>
<dbReference type="PIRSF" id="PIRSF004692">
    <property type="entry name" value="KdsD_KpsF"/>
    <property type="match status" value="1"/>
</dbReference>
<dbReference type="InterPro" id="IPR000644">
    <property type="entry name" value="CBS_dom"/>
</dbReference>
<feature type="site" description="Catalytically relevant" evidence="6">
    <location>
        <position position="188"/>
    </location>
</feature>
<dbReference type="Gene3D" id="3.40.50.10490">
    <property type="entry name" value="Glucose-6-phosphate isomerase like protein, domain 1"/>
    <property type="match status" value="1"/>
</dbReference>
<feature type="site" description="Catalytically relevant" evidence="6">
    <location>
        <position position="106"/>
    </location>
</feature>
<dbReference type="InterPro" id="IPR046342">
    <property type="entry name" value="CBS_dom_sf"/>
</dbReference>
<comment type="similarity">
    <text evidence="1 4">Belongs to the SIS family. GutQ/KpsF subfamily.</text>
</comment>
<feature type="site" description="Catalytically relevant" evidence="6">
    <location>
        <position position="147"/>
    </location>
</feature>
<evidence type="ECO:0000256" key="7">
    <source>
        <dbReference type="PROSITE-ProRule" id="PRU00703"/>
    </source>
</evidence>
<evidence type="ECO:0000256" key="2">
    <source>
        <dbReference type="ARBA" id="ARBA00022737"/>
    </source>
</evidence>
<dbReference type="RefSeq" id="WP_072762947.1">
    <property type="nucleotide sequence ID" value="NZ_FQYX01000002.1"/>
</dbReference>
<dbReference type="PROSITE" id="PS51371">
    <property type="entry name" value="CBS"/>
    <property type="match status" value="1"/>
</dbReference>
<dbReference type="PROSITE" id="PS51464">
    <property type="entry name" value="SIS"/>
    <property type="match status" value="1"/>
</dbReference>
<dbReference type="STRING" id="558155.SAMN04487911_102126"/>
<dbReference type="OrthoDB" id="9762536at2"/>
<dbReference type="InterPro" id="IPR050986">
    <property type="entry name" value="GutQ/KpsF_isomerases"/>
</dbReference>
<dbReference type="FunFam" id="3.40.50.10490:FF:000011">
    <property type="entry name" value="Arabinose 5-phosphate isomerase"/>
    <property type="match status" value="1"/>
</dbReference>
<dbReference type="PANTHER" id="PTHR42745">
    <property type="match status" value="1"/>
</dbReference>
<dbReference type="NCBIfam" id="TIGR00393">
    <property type="entry name" value="kpsF"/>
    <property type="match status" value="1"/>
</dbReference>
<dbReference type="Gene3D" id="3.10.580.10">
    <property type="entry name" value="CBS-domain"/>
    <property type="match status" value="1"/>
</dbReference>
<evidence type="ECO:0000256" key="6">
    <source>
        <dbReference type="PIRSR" id="PIRSR004692-3"/>
    </source>
</evidence>
<feature type="domain" description="SIS" evidence="9">
    <location>
        <begin position="36"/>
        <end position="179"/>
    </location>
</feature>
<dbReference type="GO" id="GO:0046872">
    <property type="term" value="F:metal ion binding"/>
    <property type="evidence" value="ECO:0007669"/>
    <property type="project" value="UniProtKB-KW"/>
</dbReference>
<dbReference type="GO" id="GO:0005975">
    <property type="term" value="P:carbohydrate metabolic process"/>
    <property type="evidence" value="ECO:0007669"/>
    <property type="project" value="InterPro"/>
</dbReference>
<evidence type="ECO:0000256" key="5">
    <source>
        <dbReference type="PIRSR" id="PIRSR004692-2"/>
    </source>
</evidence>
<dbReference type="InterPro" id="IPR004800">
    <property type="entry name" value="KdsD/KpsF-type"/>
</dbReference>
<dbReference type="PANTHER" id="PTHR42745:SF1">
    <property type="entry name" value="ARABINOSE 5-PHOSPHATE ISOMERASE KDSD"/>
    <property type="match status" value="1"/>
</dbReference>
<evidence type="ECO:0000256" key="3">
    <source>
        <dbReference type="ARBA" id="ARBA00023122"/>
    </source>
</evidence>